<dbReference type="NCBIfam" id="NF004281">
    <property type="entry name" value="PRK05690.1"/>
    <property type="match status" value="1"/>
</dbReference>
<dbReference type="CDD" id="cd00757">
    <property type="entry name" value="ThiF_MoeB_HesA_family"/>
    <property type="match status" value="1"/>
</dbReference>
<accession>A0ABW5AWS4</accession>
<evidence type="ECO:0000259" key="1">
    <source>
        <dbReference type="PROSITE" id="PS50206"/>
    </source>
</evidence>
<dbReference type="PANTHER" id="PTHR10953:SF102">
    <property type="entry name" value="ADENYLYLTRANSFERASE AND SULFURTRANSFERASE MOCS3"/>
    <property type="match status" value="1"/>
</dbReference>
<dbReference type="SUPFAM" id="SSF69572">
    <property type="entry name" value="Activating enzymes of the ubiquitin-like proteins"/>
    <property type="match status" value="1"/>
</dbReference>
<dbReference type="Proteomes" id="UP001597344">
    <property type="component" value="Unassembled WGS sequence"/>
</dbReference>
<dbReference type="InterPro" id="IPR000594">
    <property type="entry name" value="ThiF_NAD_FAD-bd"/>
</dbReference>
<dbReference type="SMART" id="SM00450">
    <property type="entry name" value="RHOD"/>
    <property type="match status" value="1"/>
</dbReference>
<dbReference type="PROSITE" id="PS50206">
    <property type="entry name" value="RHODANESE_3"/>
    <property type="match status" value="1"/>
</dbReference>
<dbReference type="Gene3D" id="3.40.50.720">
    <property type="entry name" value="NAD(P)-binding Rossmann-like Domain"/>
    <property type="match status" value="1"/>
</dbReference>
<dbReference type="Pfam" id="PF00581">
    <property type="entry name" value="Rhodanese"/>
    <property type="match status" value="1"/>
</dbReference>
<proteinExistence type="predicted"/>
<dbReference type="CDD" id="cd00158">
    <property type="entry name" value="RHOD"/>
    <property type="match status" value="1"/>
</dbReference>
<feature type="domain" description="Rhodanese" evidence="1">
    <location>
        <begin position="276"/>
        <end position="364"/>
    </location>
</feature>
<keyword evidence="2" id="KW-0548">Nucleotidyltransferase</keyword>
<dbReference type="RefSeq" id="WP_378320455.1">
    <property type="nucleotide sequence ID" value="NZ_JBHUHY010000013.1"/>
</dbReference>
<dbReference type="InterPro" id="IPR036873">
    <property type="entry name" value="Rhodanese-like_dom_sf"/>
</dbReference>
<keyword evidence="2" id="KW-0808">Transferase</keyword>
<name>A0ABW5AWS4_9FLAO</name>
<dbReference type="Gene3D" id="3.40.250.10">
    <property type="entry name" value="Rhodanese-like domain"/>
    <property type="match status" value="1"/>
</dbReference>
<gene>
    <name evidence="2" type="primary">moeB</name>
    <name evidence="2" type="ORF">ACFSJT_11720</name>
</gene>
<dbReference type="GO" id="GO:0016779">
    <property type="term" value="F:nucleotidyltransferase activity"/>
    <property type="evidence" value="ECO:0007669"/>
    <property type="project" value="UniProtKB-KW"/>
</dbReference>
<dbReference type="PANTHER" id="PTHR10953">
    <property type="entry name" value="UBIQUITIN-ACTIVATING ENZYME E1"/>
    <property type="match status" value="1"/>
</dbReference>
<dbReference type="Pfam" id="PF00899">
    <property type="entry name" value="ThiF"/>
    <property type="match status" value="1"/>
</dbReference>
<comment type="caution">
    <text evidence="2">The sequence shown here is derived from an EMBL/GenBank/DDBJ whole genome shotgun (WGS) entry which is preliminary data.</text>
</comment>
<organism evidence="2 3">
    <name type="scientific">Aquimarina celericrescens</name>
    <dbReference type="NCBI Taxonomy" id="1964542"/>
    <lineage>
        <taxon>Bacteria</taxon>
        <taxon>Pseudomonadati</taxon>
        <taxon>Bacteroidota</taxon>
        <taxon>Flavobacteriia</taxon>
        <taxon>Flavobacteriales</taxon>
        <taxon>Flavobacteriaceae</taxon>
        <taxon>Aquimarina</taxon>
    </lineage>
</organism>
<keyword evidence="3" id="KW-1185">Reference proteome</keyword>
<protein>
    <submittedName>
        <fullName evidence="2">Molybdopterin-synthase adenylyltransferase MoeB</fullName>
    </submittedName>
</protein>
<evidence type="ECO:0000313" key="3">
    <source>
        <dbReference type="Proteomes" id="UP001597344"/>
    </source>
</evidence>
<sequence length="364" mass="40259">MNSFNSRYHRQILLPEIGTKGQEKLASSKVLVIGAGGLGCPVLQYLAAAGVGTIGIIDFDYVETSNLHRQILYGQNSIGENKAIAAKSRLENLNPEITITAYPEKLTTKNALPLFTEYDIIIDGTDNFSTRYLVNDACIITNKPLVYGAIFKFEGQVSVFNYKNGPTYRCLFPEAPSAGSVPSCAEIGVLGVLPGIIGSMQANEVLKIILGIGDVLNGKLMMYDSLSTKFSTFSVNRIESQVSKVLDMAKEFETVDYDLFCGIKKVIEIFPHDVFQKKNVQFIDVREADEQPKIKSLDPACIPLRELPRQLENYDKEKQTIIFCQSGTRSKKAVEILLENGFKNVSHIKGGAIALHEHELLKEV</sequence>
<dbReference type="InterPro" id="IPR045886">
    <property type="entry name" value="ThiF/MoeB/HesA"/>
</dbReference>
<dbReference type="InterPro" id="IPR001763">
    <property type="entry name" value="Rhodanese-like_dom"/>
</dbReference>
<dbReference type="InterPro" id="IPR035985">
    <property type="entry name" value="Ubiquitin-activating_enz"/>
</dbReference>
<reference evidence="3" key="1">
    <citation type="journal article" date="2019" name="Int. J. Syst. Evol. Microbiol.">
        <title>The Global Catalogue of Microorganisms (GCM) 10K type strain sequencing project: providing services to taxonomists for standard genome sequencing and annotation.</title>
        <authorList>
            <consortium name="The Broad Institute Genomics Platform"/>
            <consortium name="The Broad Institute Genome Sequencing Center for Infectious Disease"/>
            <person name="Wu L."/>
            <person name="Ma J."/>
        </authorList>
    </citation>
    <scope>NUCLEOTIDE SEQUENCE [LARGE SCALE GENOMIC DNA]</scope>
    <source>
        <strain evidence="3">DT92</strain>
    </source>
</reference>
<evidence type="ECO:0000313" key="2">
    <source>
        <dbReference type="EMBL" id="MFD2187458.1"/>
    </source>
</evidence>
<dbReference type="EMBL" id="JBHUHY010000013">
    <property type="protein sequence ID" value="MFD2187458.1"/>
    <property type="molecule type" value="Genomic_DNA"/>
</dbReference>